<dbReference type="PANTHER" id="PTHR11088">
    <property type="entry name" value="TRNA DIMETHYLALLYLTRANSFERASE"/>
    <property type="match status" value="1"/>
</dbReference>
<feature type="compositionally biased region" description="Polar residues" evidence="8">
    <location>
        <begin position="185"/>
        <end position="196"/>
    </location>
</feature>
<dbReference type="NCBIfam" id="TIGR00174">
    <property type="entry name" value="miaA"/>
    <property type="match status" value="1"/>
</dbReference>
<comment type="function">
    <text evidence="5">Catalyzes the transfer of a dimethylallyl group onto the adenine at position 37.</text>
</comment>
<keyword evidence="3 5" id="KW-0547">Nucleotide-binding</keyword>
<evidence type="ECO:0000256" key="8">
    <source>
        <dbReference type="SAM" id="MobiDB-lite"/>
    </source>
</evidence>
<dbReference type="GO" id="GO:0052381">
    <property type="term" value="F:tRNA dimethylallyltransferase activity"/>
    <property type="evidence" value="ECO:0007669"/>
    <property type="project" value="UniProtKB-UniRule"/>
</dbReference>
<evidence type="ECO:0000256" key="1">
    <source>
        <dbReference type="ARBA" id="ARBA00005842"/>
    </source>
</evidence>
<dbReference type="Gene3D" id="3.40.50.300">
    <property type="entry name" value="P-loop containing nucleotide triphosphate hydrolases"/>
    <property type="match status" value="1"/>
</dbReference>
<comment type="catalytic activity">
    <reaction evidence="5 6">
        <text>adenosine(37) in tRNA + dimethylallyl diphosphate = N(6)-dimethylallyladenosine(37) in tRNA + diphosphate</text>
        <dbReference type="Rhea" id="RHEA:26482"/>
        <dbReference type="Rhea" id="RHEA-COMP:10162"/>
        <dbReference type="Rhea" id="RHEA-COMP:10375"/>
        <dbReference type="ChEBI" id="CHEBI:33019"/>
        <dbReference type="ChEBI" id="CHEBI:57623"/>
        <dbReference type="ChEBI" id="CHEBI:74411"/>
        <dbReference type="ChEBI" id="CHEBI:74415"/>
        <dbReference type="EC" id="2.5.1.75"/>
    </reaction>
</comment>
<dbReference type="Pfam" id="PF01715">
    <property type="entry name" value="IPPT"/>
    <property type="match status" value="1"/>
</dbReference>
<feature type="compositionally biased region" description="Basic residues" evidence="8">
    <location>
        <begin position="415"/>
        <end position="424"/>
    </location>
</feature>
<dbReference type="SUPFAM" id="SSF52540">
    <property type="entry name" value="P-loop containing nucleoside triphosphate hydrolases"/>
    <property type="match status" value="1"/>
</dbReference>
<dbReference type="InterPro" id="IPR027417">
    <property type="entry name" value="P-loop_NTPase"/>
</dbReference>
<evidence type="ECO:0000256" key="5">
    <source>
        <dbReference type="PIRNR" id="PIRNR039110"/>
    </source>
</evidence>
<dbReference type="InterPro" id="IPR039657">
    <property type="entry name" value="Dimethylallyltransferase"/>
</dbReference>
<dbReference type="InterPro" id="IPR018022">
    <property type="entry name" value="IPT"/>
</dbReference>
<evidence type="ECO:0000256" key="4">
    <source>
        <dbReference type="ARBA" id="ARBA00022840"/>
    </source>
</evidence>
<dbReference type="Proteomes" id="UP000249619">
    <property type="component" value="Unassembled WGS sequence"/>
</dbReference>
<feature type="region of interest" description="Disordered" evidence="8">
    <location>
        <begin position="415"/>
        <end position="442"/>
    </location>
</feature>
<keyword evidence="4 5" id="KW-0067">ATP-binding</keyword>
<sequence length="462" mass="51839">MAQAPPKPLITVLAVEIARRFNGEIINGDAMQLYRGLPIITNKITQDETKGVPHHLLGCIDLQEETWTVGKFVGEALSIINEIRSRGKLPILVGGTHYYTQSLLFQDALADEPALELNENSEKFPVLEEPTDVLLAKLKEVDPVMADRWHPNERRKIQRSLEIYLRTGKPASELYKEQRLKRQHSPSSEAGATSDGDSNLRFQTLVFWVHANKDVLHRRLDGRVDKMLAKGLLSEVEELSHFSQLHESSTGNRIDQSRGIWVSIGYKEFLDYQHALAQDSKSEAELKKLKIAAIEKTQAATRQYANRQIKWIRIKLLNALLSSGQKNNTFLVDGSDISRWDDDVVQPAIDITEDFLAGGSLPAPSSLSSTAAEMLTPKREYDLGQRPDLWQKKVCETCGTVAVTENDWTLHVKSRAHRRAVGAKKKQENTSQTDRKATKAAQSDVVDVLESYLGSLPDDKTT</sequence>
<dbReference type="Gene3D" id="1.10.20.140">
    <property type="match status" value="1"/>
</dbReference>
<proteinExistence type="inferred from homology"/>
<dbReference type="EC" id="2.5.1.75" evidence="5 6"/>
<keyword evidence="5" id="KW-0963">Cytoplasm</keyword>
<dbReference type="InterPro" id="IPR030666">
    <property type="entry name" value="IPP_transferase_euk"/>
</dbReference>
<keyword evidence="5 6" id="KW-0819">tRNA processing</keyword>
<evidence type="ECO:0000256" key="3">
    <source>
        <dbReference type="ARBA" id="ARBA00022741"/>
    </source>
</evidence>
<dbReference type="AlphaFoldDB" id="A0A364ND75"/>
<dbReference type="Gene3D" id="3.30.160.60">
    <property type="entry name" value="Classic Zinc Finger"/>
    <property type="match status" value="1"/>
</dbReference>
<organism evidence="9 10">
    <name type="scientific">Stemphylium lycopersici</name>
    <name type="common">Tomato gray leaf spot disease fungus</name>
    <name type="synonym">Thyrospora lycopersici</name>
    <dbReference type="NCBI Taxonomy" id="183478"/>
    <lineage>
        <taxon>Eukaryota</taxon>
        <taxon>Fungi</taxon>
        <taxon>Dikarya</taxon>
        <taxon>Ascomycota</taxon>
        <taxon>Pezizomycotina</taxon>
        <taxon>Dothideomycetes</taxon>
        <taxon>Pleosporomycetidae</taxon>
        <taxon>Pleosporales</taxon>
        <taxon>Pleosporineae</taxon>
        <taxon>Pleosporaceae</taxon>
        <taxon>Stemphylium</taxon>
    </lineage>
</organism>
<reference evidence="10" key="1">
    <citation type="submission" date="2018-05" db="EMBL/GenBank/DDBJ databases">
        <title>Draft genome sequence of Stemphylium lycopersici strain CIDEFI 213.</title>
        <authorList>
            <person name="Medina R."/>
            <person name="Franco M.E.E."/>
            <person name="Lucentini C.G."/>
            <person name="Saparrat M.C.N."/>
            <person name="Balatti P.A."/>
        </authorList>
    </citation>
    <scope>NUCLEOTIDE SEQUENCE [LARGE SCALE GENOMIC DNA]</scope>
    <source>
        <strain evidence="10">CIDEFI 213</strain>
    </source>
</reference>
<comment type="caution">
    <text evidence="9">The sequence shown here is derived from an EMBL/GenBank/DDBJ whole genome shotgun (WGS) entry which is preliminary data.</text>
</comment>
<dbReference type="EMBL" id="QGDH01000013">
    <property type="protein sequence ID" value="RAR15259.1"/>
    <property type="molecule type" value="Genomic_DNA"/>
</dbReference>
<evidence type="ECO:0000313" key="10">
    <source>
        <dbReference type="Proteomes" id="UP000249619"/>
    </source>
</evidence>
<dbReference type="PIRSF" id="PIRSF039110">
    <property type="entry name" value="IPP_transferase"/>
    <property type="match status" value="1"/>
</dbReference>
<accession>A0A364ND75</accession>
<evidence type="ECO:0000256" key="2">
    <source>
        <dbReference type="ARBA" id="ARBA00022679"/>
    </source>
</evidence>
<dbReference type="OrthoDB" id="775260at2759"/>
<dbReference type="GO" id="GO:0006400">
    <property type="term" value="P:tRNA modification"/>
    <property type="evidence" value="ECO:0007669"/>
    <property type="project" value="TreeGrafter"/>
</dbReference>
<keyword evidence="2 5" id="KW-0808">Transferase</keyword>
<evidence type="ECO:0000256" key="7">
    <source>
        <dbReference type="RuleBase" id="RU003785"/>
    </source>
</evidence>
<feature type="compositionally biased region" description="Basic and acidic residues" evidence="8">
    <location>
        <begin position="425"/>
        <end position="437"/>
    </location>
</feature>
<dbReference type="GO" id="GO:0005524">
    <property type="term" value="F:ATP binding"/>
    <property type="evidence" value="ECO:0007669"/>
    <property type="project" value="UniProtKB-UniRule"/>
</dbReference>
<gene>
    <name evidence="9" type="ORF">DDE83_001293</name>
</gene>
<dbReference type="GO" id="GO:0005739">
    <property type="term" value="C:mitochondrion"/>
    <property type="evidence" value="ECO:0007669"/>
    <property type="project" value="TreeGrafter"/>
</dbReference>
<name>A0A364ND75_STELY</name>
<dbReference type="PANTHER" id="PTHR11088:SF89">
    <property type="entry name" value="TRNA DIMETHYLALLYLTRANSFERASE"/>
    <property type="match status" value="1"/>
</dbReference>
<evidence type="ECO:0000313" key="9">
    <source>
        <dbReference type="EMBL" id="RAR15259.1"/>
    </source>
</evidence>
<dbReference type="FunFam" id="3.30.160.60:FF:002405">
    <property type="entry name" value="tRNA dimethylallyltransferase"/>
    <property type="match status" value="1"/>
</dbReference>
<protein>
    <recommendedName>
        <fullName evidence="5 6">tRNA dimethylallyltransferase</fullName>
        <ecNumber evidence="5 6">2.5.1.75</ecNumber>
    </recommendedName>
</protein>
<evidence type="ECO:0000256" key="6">
    <source>
        <dbReference type="RuleBase" id="RU003783"/>
    </source>
</evidence>
<dbReference type="HAMAP" id="MF_00185">
    <property type="entry name" value="IPP_trans"/>
    <property type="match status" value="1"/>
</dbReference>
<keyword evidence="10" id="KW-1185">Reference proteome</keyword>
<feature type="region of interest" description="Disordered" evidence="8">
    <location>
        <begin position="175"/>
        <end position="196"/>
    </location>
</feature>
<dbReference type="STRING" id="183478.A0A364ND75"/>
<comment type="similarity">
    <text evidence="1 5 7">Belongs to the IPP transferase family.</text>
</comment>